<dbReference type="InterPro" id="IPR007963">
    <property type="entry name" value="Peptidase_M61_catalytic"/>
</dbReference>
<dbReference type="Pfam" id="PF17899">
    <property type="entry name" value="Peptidase_M61_N"/>
    <property type="match status" value="1"/>
</dbReference>
<dbReference type="PROSITE" id="PS51257">
    <property type="entry name" value="PROKAR_LIPOPROTEIN"/>
    <property type="match status" value="1"/>
</dbReference>
<dbReference type="AlphaFoldDB" id="A0A5C6ZVA8"/>
<dbReference type="SUPFAM" id="SSF55486">
    <property type="entry name" value="Metalloproteases ('zincins'), catalytic domain"/>
    <property type="match status" value="1"/>
</dbReference>
<dbReference type="InterPro" id="IPR027268">
    <property type="entry name" value="Peptidase_M4/M1_CTD_sf"/>
</dbReference>
<dbReference type="InterPro" id="IPR036034">
    <property type="entry name" value="PDZ_sf"/>
</dbReference>
<dbReference type="Gene3D" id="2.30.42.10">
    <property type="match status" value="1"/>
</dbReference>
<sequence length="625" mass="71040">MKKLIYSIALLSVVFGCKTPQSINKTTEDRTVVNLDLVNIKEDRVKVTVDPGKFTTSEVTFHLPKTVPGTYSIDNYGKFIDNFKAIDYLGAELLVVKTDDNSWKIENSANLDKITYLVNDTFDIDGEKGVFSPTGTNIDVNKNMLLNLHGFVGYFDELKEKPYQLIVNRPNDLFGSTSLKLSESVNLEKIPNSRKDIYLAQRYFDIVDNPIMYSKPDTTYVNVEGIKVLLSVYSPNKVHTAKSIKPQIETMIAAQKRFLGKIDNTANYLILLYLADPSKLDAKGFGALEHHTSTVVVLPETMPLETLNAAMKDVVSHEFFHILTPLNVHAEEIHYFNYNNPKMSQHLWMYEGVTEYFANLFQINQGLIDNQDFYKRVSSQIESSKNYNDSLSFTYMSKNVLDAPYKDEYYNVYQKGALIGMALDLRLRELSKGEMGILDLMKKLSEKYGKNKPFKDDQLIPTIVSLTYPEIQNFFDTYVIGSTPIPYDQFLAKVGITFATEETPTSYFLNGQVPYIDGDPENMELFFRKGISLNSFLTQLGVKNGDVIKEVNGTEYTIQNVYDLVMGSQSWNEGDDITMLLERNDEEIMLTGKITAPTTKKTTITEMDLPATDTRVKLRTAWLKN</sequence>
<evidence type="ECO:0000259" key="1">
    <source>
        <dbReference type="Pfam" id="PF05299"/>
    </source>
</evidence>
<dbReference type="Pfam" id="PF05299">
    <property type="entry name" value="Peptidase_M61"/>
    <property type="match status" value="1"/>
</dbReference>
<dbReference type="RefSeq" id="WP_146933499.1">
    <property type="nucleotide sequence ID" value="NZ_CBCSHZ010000016.1"/>
</dbReference>
<protein>
    <submittedName>
        <fullName evidence="3">Peptidase M61</fullName>
    </submittedName>
</protein>
<dbReference type="InterPro" id="IPR040756">
    <property type="entry name" value="Peptidase_M61_N"/>
</dbReference>
<evidence type="ECO:0000313" key="3">
    <source>
        <dbReference type="EMBL" id="TXD92793.1"/>
    </source>
</evidence>
<accession>A0A5C6ZVA8</accession>
<feature type="domain" description="Peptidase M61 catalytic" evidence="1">
    <location>
        <begin position="313"/>
        <end position="419"/>
    </location>
</feature>
<dbReference type="SUPFAM" id="SSF50156">
    <property type="entry name" value="PDZ domain-like"/>
    <property type="match status" value="1"/>
</dbReference>
<evidence type="ECO:0000259" key="2">
    <source>
        <dbReference type="Pfam" id="PF17899"/>
    </source>
</evidence>
<feature type="domain" description="Peptidase M61 N-terminal" evidence="2">
    <location>
        <begin position="34"/>
        <end position="215"/>
    </location>
</feature>
<organism evidence="3 4">
    <name type="scientific">Gillisia hiemivivida</name>
    <dbReference type="NCBI Taxonomy" id="291190"/>
    <lineage>
        <taxon>Bacteria</taxon>
        <taxon>Pseudomonadati</taxon>
        <taxon>Bacteroidota</taxon>
        <taxon>Flavobacteriia</taxon>
        <taxon>Flavobacteriales</taxon>
        <taxon>Flavobacteriaceae</taxon>
        <taxon>Gillisia</taxon>
    </lineage>
</organism>
<dbReference type="Proteomes" id="UP000321367">
    <property type="component" value="Unassembled WGS sequence"/>
</dbReference>
<name>A0A5C6ZVA8_9FLAO</name>
<gene>
    <name evidence="3" type="ORF">ES724_12755</name>
</gene>
<keyword evidence="4" id="KW-1185">Reference proteome</keyword>
<dbReference type="OrthoDB" id="9778516at2"/>
<reference evidence="3 4" key="1">
    <citation type="submission" date="2019-08" db="EMBL/GenBank/DDBJ databases">
        <title>Genome sequence of Gillisia hiemivivida IC154 (type strain).</title>
        <authorList>
            <person name="Bowman J.P."/>
        </authorList>
    </citation>
    <scope>NUCLEOTIDE SEQUENCE [LARGE SCALE GENOMIC DNA]</scope>
    <source>
        <strain evidence="3 4">IC154</strain>
    </source>
</reference>
<dbReference type="Gene3D" id="2.60.40.3650">
    <property type="match status" value="1"/>
</dbReference>
<comment type="caution">
    <text evidence="3">The sequence shown here is derived from an EMBL/GenBank/DDBJ whole genome shotgun (WGS) entry which is preliminary data.</text>
</comment>
<evidence type="ECO:0000313" key="4">
    <source>
        <dbReference type="Proteomes" id="UP000321367"/>
    </source>
</evidence>
<dbReference type="Gene3D" id="1.10.390.10">
    <property type="entry name" value="Neutral Protease Domain 2"/>
    <property type="match status" value="1"/>
</dbReference>
<dbReference type="EMBL" id="VORY01000017">
    <property type="protein sequence ID" value="TXD92793.1"/>
    <property type="molecule type" value="Genomic_DNA"/>
</dbReference>
<proteinExistence type="predicted"/>